<dbReference type="Pfam" id="PF00144">
    <property type="entry name" value="Beta-lactamase"/>
    <property type="match status" value="1"/>
</dbReference>
<proteinExistence type="predicted"/>
<evidence type="ECO:0000259" key="2">
    <source>
        <dbReference type="Pfam" id="PF00144"/>
    </source>
</evidence>
<dbReference type="SUPFAM" id="SSF56601">
    <property type="entry name" value="beta-lactamase/transpeptidase-like"/>
    <property type="match status" value="1"/>
</dbReference>
<accession>A0A848KNG2</accession>
<comment type="caution">
    <text evidence="3">The sequence shown here is derived from an EMBL/GenBank/DDBJ whole genome shotgun (WGS) entry which is preliminary data.</text>
</comment>
<keyword evidence="4" id="KW-1185">Reference proteome</keyword>
<evidence type="ECO:0000313" key="3">
    <source>
        <dbReference type="EMBL" id="NMN99426.1"/>
    </source>
</evidence>
<dbReference type="PANTHER" id="PTHR46825">
    <property type="entry name" value="D-ALANYL-D-ALANINE-CARBOXYPEPTIDASE/ENDOPEPTIDASE AMPH"/>
    <property type="match status" value="1"/>
</dbReference>
<evidence type="ECO:0000313" key="4">
    <source>
        <dbReference type="Proteomes" id="UP000535543"/>
    </source>
</evidence>
<dbReference type="InterPro" id="IPR012338">
    <property type="entry name" value="Beta-lactam/transpept-like"/>
</dbReference>
<evidence type="ECO:0000256" key="1">
    <source>
        <dbReference type="SAM" id="SignalP"/>
    </source>
</evidence>
<dbReference type="InterPro" id="IPR050491">
    <property type="entry name" value="AmpC-like"/>
</dbReference>
<feature type="chain" id="PRO_5039280542" evidence="1">
    <location>
        <begin position="32"/>
        <end position="407"/>
    </location>
</feature>
<dbReference type="RefSeq" id="WP_169594698.1">
    <property type="nucleotide sequence ID" value="NZ_VCQU01000018.1"/>
</dbReference>
<dbReference type="EMBL" id="VCQU01000018">
    <property type="protein sequence ID" value="NMN99426.1"/>
    <property type="molecule type" value="Genomic_DNA"/>
</dbReference>
<dbReference type="InterPro" id="IPR001466">
    <property type="entry name" value="Beta-lactam-related"/>
</dbReference>
<reference evidence="3 4" key="1">
    <citation type="submission" date="2019-05" db="EMBL/GenBank/DDBJ databases">
        <authorList>
            <person name="Lee S.D."/>
        </authorList>
    </citation>
    <scope>NUCLEOTIDE SEQUENCE [LARGE SCALE GENOMIC DNA]</scope>
    <source>
        <strain evidence="3 4">YC2-7</strain>
    </source>
</reference>
<dbReference type="Proteomes" id="UP000535543">
    <property type="component" value="Unassembled WGS sequence"/>
</dbReference>
<feature type="domain" description="Beta-lactamase-related" evidence="2">
    <location>
        <begin position="60"/>
        <end position="372"/>
    </location>
</feature>
<sequence length="407" mass="43471">MAAWTVGAIHRRRMVVTVAAAALLISASACGDDSKDSTSSTETTSAAATKKLDSALTQKLDAAIDKAIGEAGIPGAIVGISGPDGQYVYTTGVSDKSTKEPMKPDFYHRIGSVTKTFTVTGVLQLVDEGKVGVDDPISKYIDGVPNGENITLRQLAEMRSGLASYSASDAFVKDLLTDPKRSFTPKELLDYAFALPNMFAPGADFFYSNTNLILLGLVIEKISGQMLPDYVKEHITKPLGMDHTIFPTDATFPEPHAQGYTVQTLDNKEAIASDWNPSWGWAAGAMISTLEDLQKWAPALGTGKLLKPETQTDRLKVVALPGKPAGDGYGMGIFNIGGWVGHNGSLPGYQTVCVYLPEKQTSLIIEINTDEDYQGHEPSSIVATAVTEILSPDHVYTLGTPTTDPPK</sequence>
<keyword evidence="1" id="KW-0732">Signal</keyword>
<feature type="signal peptide" evidence="1">
    <location>
        <begin position="1"/>
        <end position="31"/>
    </location>
</feature>
<organism evidence="3 4">
    <name type="scientific">Antrihabitans stalactiti</name>
    <dbReference type="NCBI Taxonomy" id="2584121"/>
    <lineage>
        <taxon>Bacteria</taxon>
        <taxon>Bacillati</taxon>
        <taxon>Actinomycetota</taxon>
        <taxon>Actinomycetes</taxon>
        <taxon>Mycobacteriales</taxon>
        <taxon>Nocardiaceae</taxon>
        <taxon>Antrihabitans</taxon>
    </lineage>
</organism>
<dbReference type="Gene3D" id="3.40.710.10">
    <property type="entry name" value="DD-peptidase/beta-lactamase superfamily"/>
    <property type="match status" value="1"/>
</dbReference>
<gene>
    <name evidence="3" type="ORF">FGL95_30855</name>
</gene>
<dbReference type="AlphaFoldDB" id="A0A848KNG2"/>
<protein>
    <submittedName>
        <fullName evidence="3">Beta-lactamase family protein</fullName>
    </submittedName>
</protein>
<dbReference type="PANTHER" id="PTHR46825:SF7">
    <property type="entry name" value="D-ALANYL-D-ALANINE CARBOXYPEPTIDASE"/>
    <property type="match status" value="1"/>
</dbReference>
<name>A0A848KNG2_9NOCA</name>
<reference evidence="3 4" key="2">
    <citation type="submission" date="2020-06" db="EMBL/GenBank/DDBJ databases">
        <title>Antribacter stalactiti gen. nov., sp. nov., a new member of the family Nacardiaceae isolated from a cave.</title>
        <authorList>
            <person name="Kim I.S."/>
        </authorList>
    </citation>
    <scope>NUCLEOTIDE SEQUENCE [LARGE SCALE GENOMIC DNA]</scope>
    <source>
        <strain evidence="3 4">YC2-7</strain>
    </source>
</reference>